<accession>A0ABS3Z6T1</accession>
<evidence type="ECO:0000313" key="4">
    <source>
        <dbReference type="Proteomes" id="UP000810171"/>
    </source>
</evidence>
<sequence>MQPKVQVFFDEPTFTYSYVIQDPASRHCAIIDSVLDFDYAAGTTDTRSADAILAYIKEEGLSVDWILETHVHADHLSAAPYLQEKTGARLAIGSHITTVQDTFGKAFNAGTEFQRDGSQFDVLLNDGDRIQVGEMEGKAMHTPGHTPACMTYVFGDAAFVGDTLFMPDFGTARCDFPGGDARTLYRSIQRVFELPPETRLFMCHDYKAPGRDEYAHETTVAAEREQNIHVRDGISEEDFVRMRTERDATLSMPRLILPSVQVNMRAGQMPPAEDNGQVYLKVPVNLF</sequence>
<dbReference type="InterPro" id="IPR051682">
    <property type="entry name" value="Mito_Persulfide_Diox"/>
</dbReference>
<dbReference type="Pfam" id="PF00753">
    <property type="entry name" value="Lactamase_B"/>
    <property type="match status" value="1"/>
</dbReference>
<keyword evidence="1" id="KW-0479">Metal-binding</keyword>
<feature type="domain" description="Metallo-beta-lactamase" evidence="2">
    <location>
        <begin position="14"/>
        <end position="204"/>
    </location>
</feature>
<dbReference type="SMART" id="SM00849">
    <property type="entry name" value="Lactamase_B"/>
    <property type="match status" value="1"/>
</dbReference>
<dbReference type="InterPro" id="IPR001279">
    <property type="entry name" value="Metallo-B-lactamas"/>
</dbReference>
<evidence type="ECO:0000256" key="1">
    <source>
        <dbReference type="ARBA" id="ARBA00022723"/>
    </source>
</evidence>
<organism evidence="3 4">
    <name type="scientific">Marinobacterium alkalitolerans</name>
    <dbReference type="NCBI Taxonomy" id="1542925"/>
    <lineage>
        <taxon>Bacteria</taxon>
        <taxon>Pseudomonadati</taxon>
        <taxon>Pseudomonadota</taxon>
        <taxon>Gammaproteobacteria</taxon>
        <taxon>Oceanospirillales</taxon>
        <taxon>Oceanospirillaceae</taxon>
        <taxon>Marinobacterium</taxon>
    </lineage>
</organism>
<dbReference type="InterPro" id="IPR044528">
    <property type="entry name" value="POD-like_MBL-fold"/>
</dbReference>
<dbReference type="Proteomes" id="UP000810171">
    <property type="component" value="Unassembled WGS sequence"/>
</dbReference>
<dbReference type="SUPFAM" id="SSF56281">
    <property type="entry name" value="Metallo-hydrolase/oxidoreductase"/>
    <property type="match status" value="1"/>
</dbReference>
<dbReference type="PANTHER" id="PTHR43084:SF1">
    <property type="entry name" value="PERSULFIDE DIOXYGENASE ETHE1, MITOCHONDRIAL"/>
    <property type="match status" value="1"/>
</dbReference>
<dbReference type="RefSeq" id="WP_209286019.1">
    <property type="nucleotide sequence ID" value="NZ_JACVEW010000002.1"/>
</dbReference>
<evidence type="ECO:0000313" key="3">
    <source>
        <dbReference type="EMBL" id="MBP0047402.1"/>
    </source>
</evidence>
<dbReference type="PANTHER" id="PTHR43084">
    <property type="entry name" value="PERSULFIDE DIOXYGENASE ETHE1"/>
    <property type="match status" value="1"/>
</dbReference>
<dbReference type="Gene3D" id="3.60.15.10">
    <property type="entry name" value="Ribonuclease Z/Hydroxyacylglutathione hydrolase-like"/>
    <property type="match status" value="1"/>
</dbReference>
<evidence type="ECO:0000259" key="2">
    <source>
        <dbReference type="SMART" id="SM00849"/>
    </source>
</evidence>
<name>A0ABS3Z6T1_9GAMM</name>
<dbReference type="CDD" id="cd07724">
    <property type="entry name" value="POD-like_MBL-fold"/>
    <property type="match status" value="1"/>
</dbReference>
<reference evidence="3 4" key="1">
    <citation type="submission" date="2020-09" db="EMBL/GenBank/DDBJ databases">
        <authorList>
            <person name="Tanuku N.R.S."/>
        </authorList>
    </citation>
    <scope>NUCLEOTIDE SEQUENCE [LARGE SCALE GENOMIC DNA]</scope>
    <source>
        <strain evidence="3 4">AK62</strain>
    </source>
</reference>
<proteinExistence type="predicted"/>
<protein>
    <submittedName>
        <fullName evidence="3">MBL fold metallo-hydrolase</fullName>
    </submittedName>
</protein>
<dbReference type="InterPro" id="IPR036866">
    <property type="entry name" value="RibonucZ/Hydroxyglut_hydro"/>
</dbReference>
<comment type="caution">
    <text evidence="3">The sequence shown here is derived from an EMBL/GenBank/DDBJ whole genome shotgun (WGS) entry which is preliminary data.</text>
</comment>
<dbReference type="EMBL" id="JACVEW010000002">
    <property type="protein sequence ID" value="MBP0047402.1"/>
    <property type="molecule type" value="Genomic_DNA"/>
</dbReference>
<keyword evidence="4" id="KW-1185">Reference proteome</keyword>
<gene>
    <name evidence="3" type="ORF">H9C73_01535</name>
</gene>